<dbReference type="Gene3D" id="3.60.10.10">
    <property type="entry name" value="Endonuclease/exonuclease/phosphatase"/>
    <property type="match status" value="1"/>
</dbReference>
<reference evidence="2" key="1">
    <citation type="journal article" date="2013" name="Nature">
        <title>Draft genome of the wheat A-genome progenitor Triticum urartu.</title>
        <authorList>
            <person name="Ling H.Q."/>
            <person name="Zhao S."/>
            <person name="Liu D."/>
            <person name="Wang J."/>
            <person name="Sun H."/>
            <person name="Zhang C."/>
            <person name="Fan H."/>
            <person name="Li D."/>
            <person name="Dong L."/>
            <person name="Tao Y."/>
            <person name="Gao C."/>
            <person name="Wu H."/>
            <person name="Li Y."/>
            <person name="Cui Y."/>
            <person name="Guo X."/>
            <person name="Zheng S."/>
            <person name="Wang B."/>
            <person name="Yu K."/>
            <person name="Liang Q."/>
            <person name="Yang W."/>
            <person name="Lou X."/>
            <person name="Chen J."/>
            <person name="Feng M."/>
            <person name="Jian J."/>
            <person name="Zhang X."/>
            <person name="Luo G."/>
            <person name="Jiang Y."/>
            <person name="Liu J."/>
            <person name="Wang Z."/>
            <person name="Sha Y."/>
            <person name="Zhang B."/>
            <person name="Wu H."/>
            <person name="Tang D."/>
            <person name="Shen Q."/>
            <person name="Xue P."/>
            <person name="Zou S."/>
            <person name="Wang X."/>
            <person name="Liu X."/>
            <person name="Wang F."/>
            <person name="Yang Y."/>
            <person name="An X."/>
            <person name="Dong Z."/>
            <person name="Zhang K."/>
            <person name="Zhang X."/>
            <person name="Luo M.C."/>
            <person name="Dvorak J."/>
            <person name="Tong Y."/>
            <person name="Wang J."/>
            <person name="Yang H."/>
            <person name="Li Z."/>
            <person name="Wang D."/>
            <person name="Zhang A."/>
            <person name="Wang J."/>
        </authorList>
    </citation>
    <scope>NUCLEOTIDE SEQUENCE</scope>
    <source>
        <strain evidence="2">cv. G1812</strain>
    </source>
</reference>
<organism evidence="1 2">
    <name type="scientific">Triticum urartu</name>
    <name type="common">Red wild einkorn</name>
    <name type="synonym">Crithodium urartu</name>
    <dbReference type="NCBI Taxonomy" id="4572"/>
    <lineage>
        <taxon>Eukaryota</taxon>
        <taxon>Viridiplantae</taxon>
        <taxon>Streptophyta</taxon>
        <taxon>Embryophyta</taxon>
        <taxon>Tracheophyta</taxon>
        <taxon>Spermatophyta</taxon>
        <taxon>Magnoliopsida</taxon>
        <taxon>Liliopsida</taxon>
        <taxon>Poales</taxon>
        <taxon>Poaceae</taxon>
        <taxon>BOP clade</taxon>
        <taxon>Pooideae</taxon>
        <taxon>Triticodae</taxon>
        <taxon>Triticeae</taxon>
        <taxon>Triticinae</taxon>
        <taxon>Triticum</taxon>
    </lineage>
</organism>
<name>A0A8R7UFR7_TRIUA</name>
<dbReference type="AlphaFoldDB" id="A0A8R7UFR7"/>
<dbReference type="SUPFAM" id="SSF56219">
    <property type="entry name" value="DNase I-like"/>
    <property type="match status" value="1"/>
</dbReference>
<sequence length="107" mass="12014">MCILETQLESARVEALAGTLGFDNSYAVISQGRSGGRGLFWNNSIKVEILGYSVYHLDVSIEEQGTEKWRMTCVYGEAQTHLRHQTWTTLKNISTLSALPWLCLGDF</sequence>
<dbReference type="InterPro" id="IPR036691">
    <property type="entry name" value="Endo/exonu/phosph_ase_sf"/>
</dbReference>
<evidence type="ECO:0000313" key="2">
    <source>
        <dbReference type="Proteomes" id="UP000015106"/>
    </source>
</evidence>
<protein>
    <submittedName>
        <fullName evidence="1">Uncharacterized protein</fullName>
    </submittedName>
</protein>
<keyword evidence="2" id="KW-1185">Reference proteome</keyword>
<reference evidence="1" key="3">
    <citation type="submission" date="2022-06" db="UniProtKB">
        <authorList>
            <consortium name="EnsemblPlants"/>
        </authorList>
    </citation>
    <scope>IDENTIFICATION</scope>
</reference>
<evidence type="ECO:0000313" key="1">
    <source>
        <dbReference type="EnsemblPlants" id="TuG1812G0500001308.01.T01.cds368964"/>
    </source>
</evidence>
<dbReference type="PANTHER" id="PTHR35218">
    <property type="entry name" value="RNASE H DOMAIN-CONTAINING PROTEIN"/>
    <property type="match status" value="1"/>
</dbReference>
<dbReference type="PANTHER" id="PTHR35218:SF11">
    <property type="entry name" value="ENDONUCLEASE_EXONUCLEASE_PHOSPHATASE DOMAIN-CONTAINING PROTEIN"/>
    <property type="match status" value="1"/>
</dbReference>
<dbReference type="Gramene" id="TuG1812G0500001308.01.T01">
    <property type="protein sequence ID" value="TuG1812G0500001308.01.T01.cds368964"/>
    <property type="gene ID" value="TuG1812G0500001308.01"/>
</dbReference>
<proteinExistence type="predicted"/>
<dbReference type="Proteomes" id="UP000015106">
    <property type="component" value="Chromosome 5"/>
</dbReference>
<reference evidence="1" key="2">
    <citation type="submission" date="2018-03" db="EMBL/GenBank/DDBJ databases">
        <title>The Triticum urartu genome reveals the dynamic nature of wheat genome evolution.</title>
        <authorList>
            <person name="Ling H."/>
            <person name="Ma B."/>
            <person name="Shi X."/>
            <person name="Liu H."/>
            <person name="Dong L."/>
            <person name="Sun H."/>
            <person name="Cao Y."/>
            <person name="Gao Q."/>
            <person name="Zheng S."/>
            <person name="Li Y."/>
            <person name="Yu Y."/>
            <person name="Du H."/>
            <person name="Qi M."/>
            <person name="Li Y."/>
            <person name="Yu H."/>
            <person name="Cui Y."/>
            <person name="Wang N."/>
            <person name="Chen C."/>
            <person name="Wu H."/>
            <person name="Zhao Y."/>
            <person name="Zhang J."/>
            <person name="Li Y."/>
            <person name="Zhou W."/>
            <person name="Zhang B."/>
            <person name="Hu W."/>
            <person name="Eijk M."/>
            <person name="Tang J."/>
            <person name="Witsenboer H."/>
            <person name="Zhao S."/>
            <person name="Li Z."/>
            <person name="Zhang A."/>
            <person name="Wang D."/>
            <person name="Liang C."/>
        </authorList>
    </citation>
    <scope>NUCLEOTIDE SEQUENCE [LARGE SCALE GENOMIC DNA]</scope>
    <source>
        <strain evidence="1">cv. G1812</strain>
    </source>
</reference>
<accession>A0A8R7UFR7</accession>
<dbReference type="EnsemblPlants" id="TuG1812G0500001308.01.T01">
    <property type="protein sequence ID" value="TuG1812G0500001308.01.T01.cds368964"/>
    <property type="gene ID" value="TuG1812G0500001308.01"/>
</dbReference>